<comment type="caution">
    <text evidence="6">The sequence shown here is derived from an EMBL/GenBank/DDBJ whole genome shotgun (WGS) entry which is preliminary data.</text>
</comment>
<keyword evidence="1" id="KW-0547">Nucleotide-binding</keyword>
<dbReference type="InterPro" id="IPR042197">
    <property type="entry name" value="Apaf_helical"/>
</dbReference>
<evidence type="ECO:0000313" key="7">
    <source>
        <dbReference type="Proteomes" id="UP001187192"/>
    </source>
</evidence>
<dbReference type="InterPro" id="IPR027417">
    <property type="entry name" value="P-loop_NTPase"/>
</dbReference>
<dbReference type="PRINTS" id="PR00364">
    <property type="entry name" value="DISEASERSIST"/>
</dbReference>
<name>A0AA87Z7V8_FICCA</name>
<accession>A0AA87Z7V8</accession>
<sequence>MIISLIIVGFPLDLILEVPRRSKSESMDFLIGITASVVTNVAEYAVNPVCRQLGYLFYYKSNIDNLKTQIQQLGEARDRLQHRVDEARRNGEEIEADVENWLSSADRIKEESENFLQSEDHAKTRCTSSGPFPNLVSRRQLSRKAKKTVHVVEILNVKKFERVSFPPPIDISIENKGYQVFESRVRIMREIMEALKDVNVRMIGMYGMGGIGKTMLAKEVAEVAKKEKLFDKVAITTVSQNPDDESIQQEIAEELGLKKFAEIKSKLVRANRLRQRLSKEKNILVILDDVWNELDLSAVGMDFAEDQKGCKILLTSRFLNVLQGSMGVERIIEVRVLSDAEGIDLFKKNVGSSGENVDFQPLLKDIVKECAGLPIAITTIAHALRYERLSTWKDALLQLKRSILTNIEGMDEKVYKSIKVSYDCLGSDEEGKSLLLLSSLHEEDAEIEIKDLMIYGVGWGLFQHVYTLEEARNRVCSLVDKLKARCLLLQGDSHDRVKMHDVIRDVMISIASQDKRMHNIANIDKFDEEFSSKKRHADSTVVSLLVPRHHNKL</sequence>
<proteinExistence type="predicted"/>
<evidence type="ECO:0000256" key="3">
    <source>
        <dbReference type="ARBA" id="ARBA00022840"/>
    </source>
</evidence>
<keyword evidence="4" id="KW-0175">Coiled coil</keyword>
<evidence type="ECO:0000256" key="2">
    <source>
        <dbReference type="ARBA" id="ARBA00022821"/>
    </source>
</evidence>
<dbReference type="AlphaFoldDB" id="A0AA87Z7V8"/>
<dbReference type="InterPro" id="IPR002182">
    <property type="entry name" value="NB-ARC"/>
</dbReference>
<feature type="domain" description="NB-ARC" evidence="5">
    <location>
        <begin position="188"/>
        <end position="352"/>
    </location>
</feature>
<dbReference type="Gene3D" id="1.10.8.430">
    <property type="entry name" value="Helical domain of apoptotic protease-activating factors"/>
    <property type="match status" value="1"/>
</dbReference>
<evidence type="ECO:0000313" key="6">
    <source>
        <dbReference type="EMBL" id="GMN20698.1"/>
    </source>
</evidence>
<evidence type="ECO:0000256" key="1">
    <source>
        <dbReference type="ARBA" id="ARBA00022741"/>
    </source>
</evidence>
<feature type="coiled-coil region" evidence="4">
    <location>
        <begin position="63"/>
        <end position="97"/>
    </location>
</feature>
<organism evidence="6 7">
    <name type="scientific">Ficus carica</name>
    <name type="common">Common fig</name>
    <dbReference type="NCBI Taxonomy" id="3494"/>
    <lineage>
        <taxon>Eukaryota</taxon>
        <taxon>Viridiplantae</taxon>
        <taxon>Streptophyta</taxon>
        <taxon>Embryophyta</taxon>
        <taxon>Tracheophyta</taxon>
        <taxon>Spermatophyta</taxon>
        <taxon>Magnoliopsida</taxon>
        <taxon>eudicotyledons</taxon>
        <taxon>Gunneridae</taxon>
        <taxon>Pentapetalae</taxon>
        <taxon>rosids</taxon>
        <taxon>fabids</taxon>
        <taxon>Rosales</taxon>
        <taxon>Moraceae</taxon>
        <taxon>Ficeae</taxon>
        <taxon>Ficus</taxon>
    </lineage>
</organism>
<dbReference type="GO" id="GO:0006952">
    <property type="term" value="P:defense response"/>
    <property type="evidence" value="ECO:0007669"/>
    <property type="project" value="UniProtKB-KW"/>
</dbReference>
<reference evidence="6" key="1">
    <citation type="submission" date="2023-07" db="EMBL/GenBank/DDBJ databases">
        <title>draft genome sequence of fig (Ficus carica).</title>
        <authorList>
            <person name="Takahashi T."/>
            <person name="Nishimura K."/>
        </authorList>
    </citation>
    <scope>NUCLEOTIDE SEQUENCE</scope>
</reference>
<dbReference type="PANTHER" id="PTHR33463">
    <property type="entry name" value="NB-ARC DOMAIN-CONTAINING PROTEIN-RELATED"/>
    <property type="match status" value="1"/>
</dbReference>
<dbReference type="PANTHER" id="PTHR33463:SF198">
    <property type="entry name" value="RPP4C3"/>
    <property type="match status" value="1"/>
</dbReference>
<keyword evidence="3" id="KW-0067">ATP-binding</keyword>
<feature type="non-terminal residue" evidence="6">
    <location>
        <position position="553"/>
    </location>
</feature>
<keyword evidence="7" id="KW-1185">Reference proteome</keyword>
<gene>
    <name evidence="6" type="ORF">TIFTF001_047153</name>
</gene>
<dbReference type="Pfam" id="PF00931">
    <property type="entry name" value="NB-ARC"/>
    <property type="match status" value="1"/>
</dbReference>
<dbReference type="Proteomes" id="UP001187192">
    <property type="component" value="Unassembled WGS sequence"/>
</dbReference>
<dbReference type="Gene3D" id="3.40.50.300">
    <property type="entry name" value="P-loop containing nucleotide triphosphate hydrolases"/>
    <property type="match status" value="1"/>
</dbReference>
<evidence type="ECO:0000256" key="4">
    <source>
        <dbReference type="SAM" id="Coils"/>
    </source>
</evidence>
<protein>
    <recommendedName>
        <fullName evidence="5">NB-ARC domain-containing protein</fullName>
    </recommendedName>
</protein>
<dbReference type="FunFam" id="3.40.50.300:FF:001091">
    <property type="entry name" value="Probable disease resistance protein At1g61300"/>
    <property type="match status" value="1"/>
</dbReference>
<dbReference type="InterPro" id="IPR050905">
    <property type="entry name" value="Plant_NBS-LRR"/>
</dbReference>
<dbReference type="GO" id="GO:0005524">
    <property type="term" value="F:ATP binding"/>
    <property type="evidence" value="ECO:0007669"/>
    <property type="project" value="UniProtKB-KW"/>
</dbReference>
<dbReference type="EMBL" id="BTGU01005193">
    <property type="protein sequence ID" value="GMN20698.1"/>
    <property type="molecule type" value="Genomic_DNA"/>
</dbReference>
<dbReference type="GO" id="GO:0043531">
    <property type="term" value="F:ADP binding"/>
    <property type="evidence" value="ECO:0007669"/>
    <property type="project" value="InterPro"/>
</dbReference>
<dbReference type="SUPFAM" id="SSF52540">
    <property type="entry name" value="P-loop containing nucleoside triphosphate hydrolases"/>
    <property type="match status" value="1"/>
</dbReference>
<keyword evidence="2" id="KW-0611">Plant defense</keyword>
<evidence type="ECO:0000259" key="5">
    <source>
        <dbReference type="Pfam" id="PF00931"/>
    </source>
</evidence>